<dbReference type="Proteomes" id="UP000598174">
    <property type="component" value="Unassembled WGS sequence"/>
</dbReference>
<sequence length="367" mass="38534">MTSPASRPRGTGRRIARHITILTVVTGTVIAAAPSASAARWVPAADHEISFVVDGTRTFGTLHVPAHRPRQRMPAALLLPGSGPTDRNGDQPPTLTPHTLAELADALGHDGVVSMRFDKYGTGRTGLGAFAGKPETIDYPAFVRQADTAYRLLAGRPEVDRRKVNLIGHSEGALTALQVAVSAQPRAAGVGLLQPLAQRLLDVLARQLHEQLAAAVTAGQLSEQERPSIDLAITRAVADLRAGQPIDTDDMPIALADLFRSLGGSNRRYVETIDALDPATVAGRLPARTRALLTCGTNDPQVPCPTTDALAAALRQVPTTGPGRVVLAGVAHDLSDPADPAALAPALHAALRRLTLHAGRGRRGPDE</sequence>
<name>A0A919J5J3_9ACTN</name>
<organism evidence="2 3">
    <name type="scientific">Paractinoplanes ferrugineus</name>
    <dbReference type="NCBI Taxonomy" id="113564"/>
    <lineage>
        <taxon>Bacteria</taxon>
        <taxon>Bacillati</taxon>
        <taxon>Actinomycetota</taxon>
        <taxon>Actinomycetes</taxon>
        <taxon>Micromonosporales</taxon>
        <taxon>Micromonosporaceae</taxon>
        <taxon>Paractinoplanes</taxon>
    </lineage>
</organism>
<dbReference type="Gene3D" id="3.40.50.1820">
    <property type="entry name" value="alpha/beta hydrolase"/>
    <property type="match status" value="1"/>
</dbReference>
<dbReference type="AlphaFoldDB" id="A0A919J5J3"/>
<comment type="caution">
    <text evidence="2">The sequence shown here is derived from an EMBL/GenBank/DDBJ whole genome shotgun (WGS) entry which is preliminary data.</text>
</comment>
<dbReference type="PANTHER" id="PTHR43265:SF1">
    <property type="entry name" value="ESTERASE ESTD"/>
    <property type="match status" value="1"/>
</dbReference>
<keyword evidence="2" id="KW-0378">Hydrolase</keyword>
<dbReference type="Pfam" id="PF12697">
    <property type="entry name" value="Abhydrolase_6"/>
    <property type="match status" value="1"/>
</dbReference>
<dbReference type="SUPFAM" id="SSF53474">
    <property type="entry name" value="alpha/beta-Hydrolases"/>
    <property type="match status" value="1"/>
</dbReference>
<evidence type="ECO:0000313" key="3">
    <source>
        <dbReference type="Proteomes" id="UP000598174"/>
    </source>
</evidence>
<dbReference type="InterPro" id="IPR029058">
    <property type="entry name" value="AB_hydrolase_fold"/>
</dbReference>
<gene>
    <name evidence="2" type="ORF">Afe05nite_55770</name>
</gene>
<reference evidence="2" key="1">
    <citation type="submission" date="2021-01" db="EMBL/GenBank/DDBJ databases">
        <title>Whole genome shotgun sequence of Actinoplanes ferrugineus NBRC 15555.</title>
        <authorList>
            <person name="Komaki H."/>
            <person name="Tamura T."/>
        </authorList>
    </citation>
    <scope>NUCLEOTIDE SEQUENCE</scope>
    <source>
        <strain evidence="2">NBRC 15555</strain>
    </source>
</reference>
<dbReference type="PANTHER" id="PTHR43265">
    <property type="entry name" value="ESTERASE ESTD"/>
    <property type="match status" value="1"/>
</dbReference>
<dbReference type="RefSeq" id="WP_203820174.1">
    <property type="nucleotide sequence ID" value="NZ_BAAABP010000002.1"/>
</dbReference>
<evidence type="ECO:0000259" key="1">
    <source>
        <dbReference type="Pfam" id="PF12697"/>
    </source>
</evidence>
<feature type="domain" description="AB hydrolase-1" evidence="1">
    <location>
        <begin position="77"/>
        <end position="344"/>
    </location>
</feature>
<accession>A0A919J5J3</accession>
<dbReference type="GO" id="GO:0052689">
    <property type="term" value="F:carboxylic ester hydrolase activity"/>
    <property type="evidence" value="ECO:0007669"/>
    <property type="project" value="TreeGrafter"/>
</dbReference>
<keyword evidence="3" id="KW-1185">Reference proteome</keyword>
<protein>
    <submittedName>
        <fullName evidence="2">Alpha/beta hydrolase</fullName>
    </submittedName>
</protein>
<dbReference type="InterPro" id="IPR000073">
    <property type="entry name" value="AB_hydrolase_1"/>
</dbReference>
<dbReference type="EMBL" id="BOMM01000050">
    <property type="protein sequence ID" value="GIE13737.1"/>
    <property type="molecule type" value="Genomic_DNA"/>
</dbReference>
<dbReference type="InterPro" id="IPR053145">
    <property type="entry name" value="AB_hydrolase_Est10"/>
</dbReference>
<proteinExistence type="predicted"/>
<evidence type="ECO:0000313" key="2">
    <source>
        <dbReference type="EMBL" id="GIE13737.1"/>
    </source>
</evidence>